<dbReference type="SUPFAM" id="SSF55729">
    <property type="entry name" value="Acyl-CoA N-acyltransferases (Nat)"/>
    <property type="match status" value="1"/>
</dbReference>
<dbReference type="PANTHER" id="PTHR43415:SF3">
    <property type="entry name" value="GNAT-FAMILY ACETYLTRANSFERASE"/>
    <property type="match status" value="1"/>
</dbReference>
<name>A0A6J4UBK6_9BACT</name>
<reference evidence="2" key="1">
    <citation type="submission" date="2020-02" db="EMBL/GenBank/DDBJ databases">
        <authorList>
            <person name="Meier V. D."/>
        </authorList>
    </citation>
    <scope>NUCLEOTIDE SEQUENCE</scope>
    <source>
        <strain evidence="2">AVDCRST_MAG59</strain>
    </source>
</reference>
<dbReference type="EMBL" id="CADCWF010000073">
    <property type="protein sequence ID" value="CAA9544995.1"/>
    <property type="molecule type" value="Genomic_DNA"/>
</dbReference>
<dbReference type="PANTHER" id="PTHR43415">
    <property type="entry name" value="SPERMIDINE N(1)-ACETYLTRANSFERASE"/>
    <property type="match status" value="1"/>
</dbReference>
<accession>A0A6J4UBK6</accession>
<dbReference type="Pfam" id="PF13302">
    <property type="entry name" value="Acetyltransf_3"/>
    <property type="match status" value="1"/>
</dbReference>
<dbReference type="PROSITE" id="PS51186">
    <property type="entry name" value="GNAT"/>
    <property type="match status" value="1"/>
</dbReference>
<dbReference type="InterPro" id="IPR000182">
    <property type="entry name" value="GNAT_dom"/>
</dbReference>
<dbReference type="Gene3D" id="3.40.630.30">
    <property type="match status" value="1"/>
</dbReference>
<sequence length="194" mass="20893">MSEPIVLMRGERVALGPLHAGLLPLLARWANDPRTVELGGDAFRPKPREAVEAEWAPLLRGERPGWAGFAIYALPGLRPVGLANVRDFLTPQRTAEFGITIGDPADRGRGYGAEATRMLLGWAFAELGVHNVWLDTLSTNPGAIRAYARAGFREIGRIRQARRIGGVVADLVLMECLATEFAGTAFGDDPPPAG</sequence>
<protein>
    <recommendedName>
        <fullName evidence="1">N-acetyltransferase domain-containing protein</fullName>
    </recommendedName>
</protein>
<dbReference type="GO" id="GO:0016747">
    <property type="term" value="F:acyltransferase activity, transferring groups other than amino-acyl groups"/>
    <property type="evidence" value="ECO:0007669"/>
    <property type="project" value="InterPro"/>
</dbReference>
<organism evidence="2">
    <name type="scientific">uncultured Thermomicrobiales bacterium</name>
    <dbReference type="NCBI Taxonomy" id="1645740"/>
    <lineage>
        <taxon>Bacteria</taxon>
        <taxon>Pseudomonadati</taxon>
        <taxon>Thermomicrobiota</taxon>
        <taxon>Thermomicrobia</taxon>
        <taxon>Thermomicrobiales</taxon>
        <taxon>environmental samples</taxon>
    </lineage>
</organism>
<evidence type="ECO:0000313" key="2">
    <source>
        <dbReference type="EMBL" id="CAA9544995.1"/>
    </source>
</evidence>
<dbReference type="InterPro" id="IPR016181">
    <property type="entry name" value="Acyl_CoA_acyltransferase"/>
</dbReference>
<proteinExistence type="predicted"/>
<gene>
    <name evidence="2" type="ORF">AVDCRST_MAG59-1206</name>
</gene>
<feature type="domain" description="N-acetyltransferase" evidence="1">
    <location>
        <begin position="21"/>
        <end position="179"/>
    </location>
</feature>
<evidence type="ECO:0000259" key="1">
    <source>
        <dbReference type="PROSITE" id="PS51186"/>
    </source>
</evidence>
<dbReference type="AlphaFoldDB" id="A0A6J4UBK6"/>